<feature type="transmembrane region" description="Helical" evidence="2">
    <location>
        <begin position="271"/>
        <end position="289"/>
    </location>
</feature>
<dbReference type="OrthoDB" id="2418206at2"/>
<comment type="caution">
    <text evidence="3">The sequence shown here is derived from an EMBL/GenBank/DDBJ whole genome shotgun (WGS) entry which is preliminary data.</text>
</comment>
<evidence type="ECO:0000256" key="1">
    <source>
        <dbReference type="SAM" id="Coils"/>
    </source>
</evidence>
<dbReference type="Proteomes" id="UP000480185">
    <property type="component" value="Unassembled WGS sequence"/>
</dbReference>
<feature type="transmembrane region" description="Helical" evidence="2">
    <location>
        <begin position="197"/>
        <end position="218"/>
    </location>
</feature>
<keyword evidence="2" id="KW-0472">Membrane</keyword>
<dbReference type="RefSeq" id="WP_153728631.1">
    <property type="nucleotide sequence ID" value="NZ_WJNH01000006.1"/>
</dbReference>
<organism evidence="3 4">
    <name type="scientific">Salinibacillus xinjiangensis</name>
    <dbReference type="NCBI Taxonomy" id="1229268"/>
    <lineage>
        <taxon>Bacteria</taxon>
        <taxon>Bacillati</taxon>
        <taxon>Bacillota</taxon>
        <taxon>Bacilli</taxon>
        <taxon>Bacillales</taxon>
        <taxon>Bacillaceae</taxon>
        <taxon>Salinibacillus</taxon>
    </lineage>
</organism>
<accession>A0A6G1X714</accession>
<feature type="transmembrane region" description="Helical" evidence="2">
    <location>
        <begin position="239"/>
        <end position="259"/>
    </location>
</feature>
<keyword evidence="2" id="KW-0812">Transmembrane</keyword>
<keyword evidence="2" id="KW-1133">Transmembrane helix</keyword>
<keyword evidence="1" id="KW-0175">Coiled coil</keyword>
<proteinExistence type="predicted"/>
<sequence length="303" mass="34522">MTLLTDTRKKQGQALIEILNMVQGSTESSVDETTVDEIVLQLHAFLIENDFNTLPYAAISQFVFTNENPDFSYFIEMLEAKFSLLLEEKDETYYKCLKLLEHLELAQQQKDSLFYKQEQEIEELRNLKESFKTQKKELEKQMTRIRSLQETTDNMPNNFISILGIFAAILMGAFGALQGFTSLFDNSTDLPMGKLLIISSIGASSVVLILFLLLNAIAKLTGKDLSNTKNDGDPLIKRHPTLVVVYGILVFIALVGSALELCNIQVNFSWSGLWWVFPLGWIVYFIVAFKKNDLLFFIKRSRS</sequence>
<gene>
    <name evidence="3" type="ORF">GH754_10390</name>
</gene>
<dbReference type="AlphaFoldDB" id="A0A6G1X714"/>
<evidence type="ECO:0000256" key="2">
    <source>
        <dbReference type="SAM" id="Phobius"/>
    </source>
</evidence>
<reference evidence="3 4" key="1">
    <citation type="submission" date="2019-11" db="EMBL/GenBank/DDBJ databases">
        <authorList>
            <person name="Li J."/>
        </authorList>
    </citation>
    <scope>NUCLEOTIDE SEQUENCE [LARGE SCALE GENOMIC DNA]</scope>
    <source>
        <strain evidence="3 4">J4</strain>
    </source>
</reference>
<protein>
    <submittedName>
        <fullName evidence="3">Uncharacterized protein</fullName>
    </submittedName>
</protein>
<evidence type="ECO:0000313" key="3">
    <source>
        <dbReference type="EMBL" id="MRG86719.1"/>
    </source>
</evidence>
<name>A0A6G1X714_9BACI</name>
<feature type="transmembrane region" description="Helical" evidence="2">
    <location>
        <begin position="159"/>
        <end position="177"/>
    </location>
</feature>
<evidence type="ECO:0000313" key="4">
    <source>
        <dbReference type="Proteomes" id="UP000480185"/>
    </source>
</evidence>
<dbReference type="EMBL" id="WJNH01000006">
    <property type="protein sequence ID" value="MRG86719.1"/>
    <property type="molecule type" value="Genomic_DNA"/>
</dbReference>
<feature type="coiled-coil region" evidence="1">
    <location>
        <begin position="114"/>
        <end position="151"/>
    </location>
</feature>
<keyword evidence="4" id="KW-1185">Reference proteome</keyword>